<dbReference type="Proteomes" id="UP001300692">
    <property type="component" value="Unassembled WGS sequence"/>
</dbReference>
<name>A0ABT3CY73_9BACT</name>
<dbReference type="InterPro" id="IPR018490">
    <property type="entry name" value="cNMP-bd_dom_sf"/>
</dbReference>
<proteinExistence type="predicted"/>
<keyword evidence="3" id="KW-1185">Reference proteome</keyword>
<gene>
    <name evidence="2" type="ORF">N7U62_18305</name>
</gene>
<sequence>MSQLLFDNLKSKTKITEEEFERFQKYLKTRRLEKNETLLRRGETAKYMAFVQEGVICTLSIDEKGEKHVIQIGLQNHWITDLFSLFAGEPSSYDIIAIETSEVILLSREAFEEACFEIPTLERFFRLLIQNGYVSTLKRISRIYSTSAEQRYLDLVTNNSEIIHQIPQHLVASYLGIKPQSLSRIRKQLMEKDF</sequence>
<evidence type="ECO:0000313" key="2">
    <source>
        <dbReference type="EMBL" id="MCV9388645.1"/>
    </source>
</evidence>
<dbReference type="Pfam" id="PF00027">
    <property type="entry name" value="cNMP_binding"/>
    <property type="match status" value="1"/>
</dbReference>
<dbReference type="Gene3D" id="2.60.120.10">
    <property type="entry name" value="Jelly Rolls"/>
    <property type="match status" value="1"/>
</dbReference>
<evidence type="ECO:0000259" key="1">
    <source>
        <dbReference type="PROSITE" id="PS50042"/>
    </source>
</evidence>
<comment type="caution">
    <text evidence="2">The sequence shown here is derived from an EMBL/GenBank/DDBJ whole genome shotgun (WGS) entry which is preliminary data.</text>
</comment>
<dbReference type="RefSeq" id="WP_264139532.1">
    <property type="nucleotide sequence ID" value="NZ_JAOYOD010000001.1"/>
</dbReference>
<organism evidence="2 3">
    <name type="scientific">Reichenbachiella ulvae</name>
    <dbReference type="NCBI Taxonomy" id="2980104"/>
    <lineage>
        <taxon>Bacteria</taxon>
        <taxon>Pseudomonadati</taxon>
        <taxon>Bacteroidota</taxon>
        <taxon>Cytophagia</taxon>
        <taxon>Cytophagales</taxon>
        <taxon>Reichenbachiellaceae</taxon>
        <taxon>Reichenbachiella</taxon>
    </lineage>
</organism>
<protein>
    <submittedName>
        <fullName evidence="2">Crp/Fnr family transcriptional regulator</fullName>
    </submittedName>
</protein>
<dbReference type="CDD" id="cd00038">
    <property type="entry name" value="CAP_ED"/>
    <property type="match status" value="1"/>
</dbReference>
<feature type="domain" description="Cyclic nucleotide-binding" evidence="1">
    <location>
        <begin position="5"/>
        <end position="113"/>
    </location>
</feature>
<dbReference type="PROSITE" id="PS50042">
    <property type="entry name" value="CNMP_BINDING_3"/>
    <property type="match status" value="1"/>
</dbReference>
<dbReference type="EMBL" id="JAOYOD010000001">
    <property type="protein sequence ID" value="MCV9388645.1"/>
    <property type="molecule type" value="Genomic_DNA"/>
</dbReference>
<dbReference type="InterPro" id="IPR014710">
    <property type="entry name" value="RmlC-like_jellyroll"/>
</dbReference>
<dbReference type="SUPFAM" id="SSF51206">
    <property type="entry name" value="cAMP-binding domain-like"/>
    <property type="match status" value="1"/>
</dbReference>
<dbReference type="InterPro" id="IPR000595">
    <property type="entry name" value="cNMP-bd_dom"/>
</dbReference>
<accession>A0ABT3CY73</accession>
<evidence type="ECO:0000313" key="3">
    <source>
        <dbReference type="Proteomes" id="UP001300692"/>
    </source>
</evidence>
<reference evidence="2 3" key="1">
    <citation type="submission" date="2022-10" db="EMBL/GenBank/DDBJ databases">
        <title>Comparative genomics and taxonomic characterization of three novel marine species of genus Reichenbachiella exhibiting antioxidant and polysaccharide degradation activities.</title>
        <authorList>
            <person name="Muhammad N."/>
            <person name="Lee Y.-J."/>
            <person name="Ko J."/>
            <person name="Kim S.-G."/>
        </authorList>
    </citation>
    <scope>NUCLEOTIDE SEQUENCE [LARGE SCALE GENOMIC DNA]</scope>
    <source>
        <strain evidence="2 3">ABR2-5</strain>
    </source>
</reference>